<evidence type="ECO:0000313" key="9">
    <source>
        <dbReference type="EMBL" id="KAK8979273.1"/>
    </source>
</evidence>
<sequence length="282" mass="31922">MEGILVGCCRPAVIGPKTKLVWLETPTNRRLQIADIRMRQFSFSNIQQYYVTSIVSEIFLTKYKFPRPLMLTSIMLFSFVCHILIAINVPGGLYIASVIIGFCFGAQWPLLFAIISEIFGLKYYSTLYNSGSVASPIGSYILNVKVAGNLYDREAKKQMAALGLVRRHGEDLDCKGVECFRSSFIIITAATLFGTVVSFLLAHRTRKFYKSDIYKKFREDMKAAEKEMATAEDGILSSEIESFREREIPHKLALLHVPCKHTNCICKYFYVASGPQHMKSFS</sequence>
<keyword evidence="3 6" id="KW-1133">Transmembrane helix</keyword>
<dbReference type="Proteomes" id="UP001396334">
    <property type="component" value="Unassembled WGS sequence"/>
</dbReference>
<dbReference type="PANTHER" id="PTHR21576">
    <property type="entry name" value="UNCHARACTERIZED NODULIN-LIKE PROTEIN"/>
    <property type="match status" value="1"/>
</dbReference>
<evidence type="ECO:0000259" key="7">
    <source>
        <dbReference type="Pfam" id="PF23262"/>
    </source>
</evidence>
<reference evidence="8 10" key="1">
    <citation type="journal article" date="2024" name="G3 (Bethesda)">
        <title>Genome assembly of Hibiscus sabdariffa L. provides insights into metabolisms of medicinal natural products.</title>
        <authorList>
            <person name="Kim T."/>
        </authorList>
    </citation>
    <scope>NUCLEOTIDE SEQUENCE [LARGE SCALE GENOMIC DNA]</scope>
    <source>
        <strain evidence="8">TK-2024</strain>
        <tissue evidence="8">Old leaves</tissue>
    </source>
</reference>
<feature type="coiled-coil region" evidence="5">
    <location>
        <begin position="214"/>
        <end position="241"/>
    </location>
</feature>
<dbReference type="InterPro" id="IPR036259">
    <property type="entry name" value="MFS_trans_sf"/>
</dbReference>
<dbReference type="InterPro" id="IPR056555">
    <property type="entry name" value="NFD4_C"/>
</dbReference>
<dbReference type="EMBL" id="JBBPBN010000102">
    <property type="protein sequence ID" value="KAK8979273.1"/>
    <property type="molecule type" value="Genomic_DNA"/>
</dbReference>
<gene>
    <name evidence="8" type="ORF">V6N11_000423</name>
    <name evidence="9" type="ORF">V6N11_000425</name>
</gene>
<keyword evidence="10" id="KW-1185">Reference proteome</keyword>
<dbReference type="Gene3D" id="1.20.1250.20">
    <property type="entry name" value="MFS general substrate transporter like domains"/>
    <property type="match status" value="1"/>
</dbReference>
<feature type="transmembrane region" description="Helical" evidence="6">
    <location>
        <begin position="182"/>
        <end position="202"/>
    </location>
</feature>
<evidence type="ECO:0000256" key="6">
    <source>
        <dbReference type="SAM" id="Phobius"/>
    </source>
</evidence>
<evidence type="ECO:0000256" key="3">
    <source>
        <dbReference type="ARBA" id="ARBA00022989"/>
    </source>
</evidence>
<evidence type="ECO:0000256" key="2">
    <source>
        <dbReference type="ARBA" id="ARBA00022692"/>
    </source>
</evidence>
<comment type="caution">
    <text evidence="8">The sequence shown here is derived from an EMBL/GenBank/DDBJ whole genome shotgun (WGS) entry which is preliminary data.</text>
</comment>
<keyword evidence="5" id="KW-0175">Coiled coil</keyword>
<evidence type="ECO:0000313" key="10">
    <source>
        <dbReference type="Proteomes" id="UP001396334"/>
    </source>
</evidence>
<protein>
    <recommendedName>
        <fullName evidence="7">NFD4 C-terminal domain-containing protein</fullName>
    </recommendedName>
</protein>
<evidence type="ECO:0000256" key="4">
    <source>
        <dbReference type="ARBA" id="ARBA00023136"/>
    </source>
</evidence>
<dbReference type="Pfam" id="PF23262">
    <property type="entry name" value="NFD4_C"/>
    <property type="match status" value="1"/>
</dbReference>
<feature type="transmembrane region" description="Helical" evidence="6">
    <location>
        <begin position="69"/>
        <end position="87"/>
    </location>
</feature>
<organism evidence="8 10">
    <name type="scientific">Hibiscus sabdariffa</name>
    <name type="common">roselle</name>
    <dbReference type="NCBI Taxonomy" id="183260"/>
    <lineage>
        <taxon>Eukaryota</taxon>
        <taxon>Viridiplantae</taxon>
        <taxon>Streptophyta</taxon>
        <taxon>Embryophyta</taxon>
        <taxon>Tracheophyta</taxon>
        <taxon>Spermatophyta</taxon>
        <taxon>Magnoliopsida</taxon>
        <taxon>eudicotyledons</taxon>
        <taxon>Gunneridae</taxon>
        <taxon>Pentapetalae</taxon>
        <taxon>rosids</taxon>
        <taxon>malvids</taxon>
        <taxon>Malvales</taxon>
        <taxon>Malvaceae</taxon>
        <taxon>Malvoideae</taxon>
        <taxon>Hibiscus</taxon>
    </lineage>
</organism>
<name>A0ABR2NSW4_9ROSI</name>
<evidence type="ECO:0000256" key="1">
    <source>
        <dbReference type="ARBA" id="ARBA00004141"/>
    </source>
</evidence>
<dbReference type="PANTHER" id="PTHR21576:SF84">
    <property type="entry name" value="FAMILY PROTEIN, PUTATIVE, EXPRESSED-RELATED"/>
    <property type="match status" value="1"/>
</dbReference>
<feature type="transmembrane region" description="Helical" evidence="6">
    <location>
        <begin position="93"/>
        <end position="115"/>
    </location>
</feature>
<feature type="domain" description="NFD4 C-terminal" evidence="7">
    <location>
        <begin position="51"/>
        <end position="209"/>
    </location>
</feature>
<dbReference type="SUPFAM" id="SSF103473">
    <property type="entry name" value="MFS general substrate transporter"/>
    <property type="match status" value="1"/>
</dbReference>
<proteinExistence type="predicted"/>
<evidence type="ECO:0000256" key="5">
    <source>
        <dbReference type="SAM" id="Coils"/>
    </source>
</evidence>
<evidence type="ECO:0000313" key="8">
    <source>
        <dbReference type="EMBL" id="KAK8979271.1"/>
    </source>
</evidence>
<comment type="subcellular location">
    <subcellularLocation>
        <location evidence="1">Membrane</location>
        <topology evidence="1">Multi-pass membrane protein</topology>
    </subcellularLocation>
</comment>
<accession>A0ABR2NSW4</accession>
<dbReference type="EMBL" id="JBBPBN010000102">
    <property type="protein sequence ID" value="KAK8979271.1"/>
    <property type="molecule type" value="Genomic_DNA"/>
</dbReference>
<keyword evidence="4 6" id="KW-0472">Membrane</keyword>
<keyword evidence="2 6" id="KW-0812">Transmembrane</keyword>